<evidence type="ECO:0000256" key="8">
    <source>
        <dbReference type="ARBA" id="ARBA00047599"/>
    </source>
</evidence>
<dbReference type="AlphaFoldDB" id="A0A4V2F5M6"/>
<reference evidence="12 13" key="1">
    <citation type="submission" date="2019-02" db="EMBL/GenBank/DDBJ databases">
        <title>Genomic Encyclopedia of Type Strains, Phase IV (KMG-IV): sequencing the most valuable type-strain genomes for metagenomic binning, comparative biology and taxonomic classification.</title>
        <authorList>
            <person name="Goeker M."/>
        </authorList>
    </citation>
    <scope>NUCLEOTIDE SEQUENCE [LARGE SCALE GENOMIC DNA]</scope>
    <source>
        <strain evidence="12 13">DSM 17196</strain>
    </source>
</reference>
<keyword evidence="3" id="KW-0285">Flavoprotein</keyword>
<dbReference type="PRINTS" id="PR00368">
    <property type="entry name" value="FADPNR"/>
</dbReference>
<dbReference type="PRINTS" id="PR00411">
    <property type="entry name" value="PNDRDTASEI"/>
</dbReference>
<sequence>MNIPSSNLPRLVIIGGGFAGVALAKKLVKEDFQIVLLDRNNYHTFQPLLYQVSISGLEPDSIAYPLRKIIKKGKNTYFRMAEVNNIDPNNQKVTTSIGDIYYDYLVIATGAKTNFFGNEVIENNAMRMKNLPQALNLRSLILENLEEAVRTEDEQKRKELLTFVIAGAGPTGVELSGGIAELRNHVLPRDFPDMDFSAMEIHLIEGSDRVLPPMSENASKKSTKFLEKLGVNIHLNTLVKDYSQHTVSTNTGLTLQTATFIWAAGVTGAPVDGLQADSFVAKTNRYQVNEINQVAGYNNIFAIGDIALMANETYPKGHPMVAQPAIQQGKHLAKNLKRHLKGKDMLPFEYFDKGTMATIGRNKAVVDLGKLRFAGFFAWFVWMFIHLWFLVGFRNRLVTFFNWSYNYINFDKAARLIVRPFKGSNDVIEKV</sequence>
<evidence type="ECO:0000256" key="7">
    <source>
        <dbReference type="ARBA" id="ARBA00023027"/>
    </source>
</evidence>
<evidence type="ECO:0000256" key="9">
    <source>
        <dbReference type="SAM" id="Phobius"/>
    </source>
</evidence>
<comment type="caution">
    <text evidence="12">The sequence shown here is derived from an EMBL/GenBank/DDBJ whole genome shotgun (WGS) entry which is preliminary data.</text>
</comment>
<evidence type="ECO:0000256" key="1">
    <source>
        <dbReference type="ARBA" id="ARBA00005272"/>
    </source>
</evidence>
<evidence type="ECO:0000313" key="12">
    <source>
        <dbReference type="EMBL" id="RZS93349.1"/>
    </source>
</evidence>
<keyword evidence="7" id="KW-0520">NAD</keyword>
<keyword evidence="9" id="KW-0812">Transmembrane</keyword>
<keyword evidence="9" id="KW-0472">Membrane</keyword>
<keyword evidence="13" id="KW-1185">Reference proteome</keyword>
<feature type="transmembrane region" description="Helical" evidence="9">
    <location>
        <begin position="371"/>
        <end position="391"/>
    </location>
</feature>
<dbReference type="OrthoDB" id="9781621at2"/>
<dbReference type="PANTHER" id="PTHR43706">
    <property type="entry name" value="NADH DEHYDROGENASE"/>
    <property type="match status" value="1"/>
</dbReference>
<dbReference type="EC" id="1.6.5.9" evidence="2"/>
<dbReference type="InterPro" id="IPR023753">
    <property type="entry name" value="FAD/NAD-binding_dom"/>
</dbReference>
<evidence type="ECO:0000256" key="4">
    <source>
        <dbReference type="ARBA" id="ARBA00022827"/>
    </source>
</evidence>
<dbReference type="Proteomes" id="UP000292262">
    <property type="component" value="Unassembled WGS sequence"/>
</dbReference>
<keyword evidence="9" id="KW-1133">Transmembrane helix</keyword>
<evidence type="ECO:0000256" key="3">
    <source>
        <dbReference type="ARBA" id="ARBA00022630"/>
    </source>
</evidence>
<evidence type="ECO:0000259" key="11">
    <source>
        <dbReference type="Pfam" id="PF22366"/>
    </source>
</evidence>
<keyword evidence="6" id="KW-0560">Oxidoreductase</keyword>
<protein>
    <recommendedName>
        <fullName evidence="2">NADH:ubiquinone reductase (non-electrogenic)</fullName>
        <ecNumber evidence="2">1.6.5.9</ecNumber>
    </recommendedName>
</protein>
<dbReference type="SUPFAM" id="SSF51905">
    <property type="entry name" value="FAD/NAD(P)-binding domain"/>
    <property type="match status" value="2"/>
</dbReference>
<evidence type="ECO:0000259" key="10">
    <source>
        <dbReference type="Pfam" id="PF07992"/>
    </source>
</evidence>
<dbReference type="RefSeq" id="WP_130286484.1">
    <property type="nucleotide sequence ID" value="NZ_SGXE01000002.1"/>
</dbReference>
<dbReference type="Pfam" id="PF07992">
    <property type="entry name" value="Pyr_redox_2"/>
    <property type="match status" value="1"/>
</dbReference>
<comment type="catalytic activity">
    <reaction evidence="8">
        <text>a quinone + NADH + H(+) = a quinol + NAD(+)</text>
        <dbReference type="Rhea" id="RHEA:46160"/>
        <dbReference type="ChEBI" id="CHEBI:15378"/>
        <dbReference type="ChEBI" id="CHEBI:24646"/>
        <dbReference type="ChEBI" id="CHEBI:57540"/>
        <dbReference type="ChEBI" id="CHEBI:57945"/>
        <dbReference type="ChEBI" id="CHEBI:132124"/>
        <dbReference type="EC" id="1.6.5.9"/>
    </reaction>
</comment>
<accession>A0A4V2F5M6</accession>
<dbReference type="InterPro" id="IPR036188">
    <property type="entry name" value="FAD/NAD-bd_sf"/>
</dbReference>
<keyword evidence="5" id="KW-0809">Transit peptide</keyword>
<gene>
    <name evidence="12" type="ORF">EV197_1927</name>
</gene>
<evidence type="ECO:0000313" key="13">
    <source>
        <dbReference type="Proteomes" id="UP000292262"/>
    </source>
</evidence>
<feature type="domain" description="FAD/NAD(P)-binding" evidence="10">
    <location>
        <begin position="10"/>
        <end position="329"/>
    </location>
</feature>
<evidence type="ECO:0000256" key="2">
    <source>
        <dbReference type="ARBA" id="ARBA00012637"/>
    </source>
</evidence>
<proteinExistence type="inferred from homology"/>
<dbReference type="PANTHER" id="PTHR43706:SF47">
    <property type="entry name" value="EXTERNAL NADH-UBIQUINONE OXIDOREDUCTASE 1, MITOCHONDRIAL-RELATED"/>
    <property type="match status" value="1"/>
</dbReference>
<keyword evidence="4" id="KW-0274">FAD</keyword>
<evidence type="ECO:0000256" key="6">
    <source>
        <dbReference type="ARBA" id="ARBA00023002"/>
    </source>
</evidence>
<dbReference type="Gene3D" id="3.50.50.100">
    <property type="match status" value="1"/>
</dbReference>
<organism evidence="12 13">
    <name type="scientific">Aquimarina brevivitae</name>
    <dbReference type="NCBI Taxonomy" id="323412"/>
    <lineage>
        <taxon>Bacteria</taxon>
        <taxon>Pseudomonadati</taxon>
        <taxon>Bacteroidota</taxon>
        <taxon>Flavobacteriia</taxon>
        <taxon>Flavobacteriales</taxon>
        <taxon>Flavobacteriaceae</taxon>
        <taxon>Aquimarina</taxon>
    </lineage>
</organism>
<dbReference type="Pfam" id="PF22366">
    <property type="entry name" value="NDH2_C"/>
    <property type="match status" value="1"/>
</dbReference>
<dbReference type="InterPro" id="IPR054585">
    <property type="entry name" value="NDH2-like_C"/>
</dbReference>
<dbReference type="EMBL" id="SGXE01000002">
    <property type="protein sequence ID" value="RZS93349.1"/>
    <property type="molecule type" value="Genomic_DNA"/>
</dbReference>
<feature type="domain" description="External alternative NADH-ubiquinone oxidoreductase-like C-terminal" evidence="11">
    <location>
        <begin position="353"/>
        <end position="406"/>
    </location>
</feature>
<dbReference type="InterPro" id="IPR045024">
    <property type="entry name" value="NDH-2"/>
</dbReference>
<dbReference type="GO" id="GO:0050136">
    <property type="term" value="F:NADH dehydrogenase (quinone) (non-electrogenic) activity"/>
    <property type="evidence" value="ECO:0007669"/>
    <property type="project" value="UniProtKB-EC"/>
</dbReference>
<evidence type="ECO:0000256" key="5">
    <source>
        <dbReference type="ARBA" id="ARBA00022946"/>
    </source>
</evidence>
<comment type="similarity">
    <text evidence="1">Belongs to the NADH dehydrogenase family.</text>
</comment>
<name>A0A4V2F5M6_9FLAO</name>